<dbReference type="Proteomes" id="UP000790787">
    <property type="component" value="Chromosome 17"/>
</dbReference>
<dbReference type="AlphaFoldDB" id="A0A1S3Y2B2"/>
<dbReference type="PaxDb" id="4097-A0A1S3Y2B2"/>
<evidence type="ECO:0000259" key="1">
    <source>
        <dbReference type="Pfam" id="PF19259"/>
    </source>
</evidence>
<reference evidence="2" key="1">
    <citation type="journal article" date="2014" name="Nat. Commun.">
        <title>The tobacco genome sequence and its comparison with those of tomato and potato.</title>
        <authorList>
            <person name="Sierro N."/>
            <person name="Battey J.N."/>
            <person name="Ouadi S."/>
            <person name="Bakaher N."/>
            <person name="Bovet L."/>
            <person name="Willig A."/>
            <person name="Goepfert S."/>
            <person name="Peitsch M.C."/>
            <person name="Ivanov N.V."/>
        </authorList>
    </citation>
    <scope>NUCLEOTIDE SEQUENCE [LARGE SCALE GENOMIC DNA]</scope>
</reference>
<organism evidence="2 3">
    <name type="scientific">Nicotiana tabacum</name>
    <name type="common">Common tobacco</name>
    <dbReference type="NCBI Taxonomy" id="4097"/>
    <lineage>
        <taxon>Eukaryota</taxon>
        <taxon>Viridiplantae</taxon>
        <taxon>Streptophyta</taxon>
        <taxon>Embryophyta</taxon>
        <taxon>Tracheophyta</taxon>
        <taxon>Spermatophyta</taxon>
        <taxon>Magnoliopsida</taxon>
        <taxon>eudicotyledons</taxon>
        <taxon>Gunneridae</taxon>
        <taxon>Pentapetalae</taxon>
        <taxon>asterids</taxon>
        <taxon>lamiids</taxon>
        <taxon>Solanales</taxon>
        <taxon>Solanaceae</taxon>
        <taxon>Nicotianoideae</taxon>
        <taxon>Nicotianeae</taxon>
        <taxon>Nicotiana</taxon>
    </lineage>
</organism>
<dbReference type="Pfam" id="PF19259">
    <property type="entry name" value="Ty3_capsid"/>
    <property type="match status" value="1"/>
</dbReference>
<dbReference type="KEGG" id="nta:107771503"/>
<dbReference type="GeneID" id="107771503"/>
<reference evidence="3" key="2">
    <citation type="submission" date="2025-08" db="UniProtKB">
        <authorList>
            <consortium name="RefSeq"/>
        </authorList>
    </citation>
    <scope>IDENTIFICATION</scope>
    <source>
        <tissue evidence="3">Leaf</tissue>
    </source>
</reference>
<dbReference type="OrthoDB" id="1304790at2759"/>
<protein>
    <submittedName>
        <fullName evidence="3">Uncharacterized protein LOC107771503</fullName>
    </submittedName>
</protein>
<dbReference type="RefSeq" id="XP_016446363.1">
    <property type="nucleotide sequence ID" value="XM_016590877.1"/>
</dbReference>
<sequence>MGERNAQADKELLGPKEAIGIINQREKEQILAESSINRGEPIEVRYKESHNGSAYQGNGNFFTRFSKLDFSQFSGIDLRTWLYKVDQYFSMDDVMFEQRVKVASIHMDGDVIAWHRSYVKSRTSTIDLSWTEYVLALNKRFGDNFEDLMEALKTISQTDGVKEYQAEFDTLLTAVNLTTKNAISYFPGGLKSELNKAVKTQAPRTLMQAYKIVRL</sequence>
<gene>
    <name evidence="3" type="primary">LOC107771503</name>
</gene>
<dbReference type="OMA" id="FPRLWIT"/>
<evidence type="ECO:0000313" key="2">
    <source>
        <dbReference type="Proteomes" id="UP000790787"/>
    </source>
</evidence>
<accession>A0A1S3Y2B2</accession>
<evidence type="ECO:0000313" key="3">
    <source>
        <dbReference type="RefSeq" id="XP_016446363.1"/>
    </source>
</evidence>
<name>A0A1S3Y2B2_TOBAC</name>
<dbReference type="InterPro" id="IPR045358">
    <property type="entry name" value="Ty3_capsid"/>
</dbReference>
<proteinExistence type="predicted"/>
<keyword evidence="2" id="KW-1185">Reference proteome</keyword>
<feature type="domain" description="Ty3 transposon capsid-like protein" evidence="1">
    <location>
        <begin position="88"/>
        <end position="212"/>
    </location>
</feature>